<reference evidence="1 2" key="1">
    <citation type="journal article" date="2015" name="Nature">
        <title>rRNA introns, odd ribosomes, and small enigmatic genomes across a large radiation of phyla.</title>
        <authorList>
            <person name="Brown C.T."/>
            <person name="Hug L.A."/>
            <person name="Thomas B.C."/>
            <person name="Sharon I."/>
            <person name="Castelle C.J."/>
            <person name="Singh A."/>
            <person name="Wilkins M.J."/>
            <person name="Williams K.H."/>
            <person name="Banfield J.F."/>
        </authorList>
    </citation>
    <scope>NUCLEOTIDE SEQUENCE [LARGE SCALE GENOMIC DNA]</scope>
</reference>
<evidence type="ECO:0000313" key="1">
    <source>
        <dbReference type="EMBL" id="KKS48480.1"/>
    </source>
</evidence>
<protein>
    <submittedName>
        <fullName evidence="1">Uncharacterized protein</fullName>
    </submittedName>
</protein>
<organism evidence="1 2">
    <name type="scientific">Candidatus Giovannonibacteria bacterium GW2011_GWF2_42_19</name>
    <dbReference type="NCBI Taxonomy" id="1618659"/>
    <lineage>
        <taxon>Bacteria</taxon>
        <taxon>Candidatus Giovannoniibacteriota</taxon>
    </lineage>
</organism>
<evidence type="ECO:0000313" key="2">
    <source>
        <dbReference type="Proteomes" id="UP000034036"/>
    </source>
</evidence>
<dbReference type="EMBL" id="LCDF01000008">
    <property type="protein sequence ID" value="KKS48480.1"/>
    <property type="molecule type" value="Genomic_DNA"/>
</dbReference>
<comment type="caution">
    <text evidence="1">The sequence shown here is derived from an EMBL/GenBank/DDBJ whole genome shotgun (WGS) entry which is preliminary data.</text>
</comment>
<dbReference type="AlphaFoldDB" id="A0A0G0ZIC8"/>
<dbReference type="STRING" id="1618659.UV11_C0008G0019"/>
<accession>A0A0G0ZIC8</accession>
<sequence>MKKIIFGGLAIILIFGGFAYYQYGAPRGGDEPRGGLYDLTIRRADNFLDGDHLDFDAEDENVFSFTITNHSSTTDYFLKSFEFYPGPANEYNPSLIKHLKVFEGSTLMADADALWFPSYAIATSTPAYILPASTSKTFQLKISFLGGATSTDFQVSILKAHADTGPGAPEEEPVYRETDNLPLGYMSFGGPRITVDSAIFSVY</sequence>
<dbReference type="Proteomes" id="UP000034036">
    <property type="component" value="Unassembled WGS sequence"/>
</dbReference>
<name>A0A0G0ZIC8_9BACT</name>
<proteinExistence type="predicted"/>
<gene>
    <name evidence="1" type="ORF">UV11_C0008G0019</name>
</gene>